<reference evidence="2" key="1">
    <citation type="submission" date="2022-11" db="EMBL/GenBank/DDBJ databases">
        <title>Parathalassolutuus dongxingensis gen. nov., sp. nov., a novel member of family Oceanospirillaceae isolated from a coastal shrimp pond in Guangxi, China.</title>
        <authorList>
            <person name="Chen H."/>
        </authorList>
    </citation>
    <scope>NUCLEOTIDE SEQUENCE</scope>
    <source>
        <strain evidence="2">G-43</strain>
    </source>
</reference>
<sequence length="291" mass="32446">MLYRIRHTTEYVYHSRVSHCYNMAHISPRDTPRQQCLSSRIDVLPGAAFSASRTDYFGNQAYHFEIQKPHKKLVITSTSDVRTAVQSANLEEPGMTCGEARAALMDKSDFESLLAREFLLDSPMIKASDELREYAEELFEDGKPLLVAALELTRKIFAEFTYSPAATTIATPIHEVMATRKGVCQDFAHLQIGCLRSMGFAARYVSGYLETLPPPGQEKMVGADASHAWLSVFIPGTGWVEFDPTNDCMAHEQHIVTAWGRDFYDVTPLCGVIYGGGENPVLRVSVDVARI</sequence>
<accession>A0A9X3EGQ1</accession>
<dbReference type="InterPro" id="IPR038765">
    <property type="entry name" value="Papain-like_cys_pep_sf"/>
</dbReference>
<dbReference type="AlphaFoldDB" id="A0A9X3EGQ1"/>
<dbReference type="InterPro" id="IPR002931">
    <property type="entry name" value="Transglutaminase-like"/>
</dbReference>
<proteinExistence type="predicted"/>
<dbReference type="InterPro" id="IPR013589">
    <property type="entry name" value="Bac_transglu_N"/>
</dbReference>
<dbReference type="EMBL" id="JAPNOA010000058">
    <property type="protein sequence ID" value="MCY0966870.1"/>
    <property type="molecule type" value="Genomic_DNA"/>
</dbReference>
<dbReference type="RefSeq" id="WP_283175078.1">
    <property type="nucleotide sequence ID" value="NZ_JAPNOA010000058.1"/>
</dbReference>
<feature type="domain" description="Transglutaminase-like" evidence="1">
    <location>
        <begin position="176"/>
        <end position="246"/>
    </location>
</feature>
<dbReference type="PANTHER" id="PTHR33490:SF7">
    <property type="entry name" value="BLR2979 PROTEIN"/>
    <property type="match status" value="1"/>
</dbReference>
<dbReference type="SUPFAM" id="SSF54001">
    <property type="entry name" value="Cysteine proteinases"/>
    <property type="match status" value="1"/>
</dbReference>
<evidence type="ECO:0000313" key="3">
    <source>
        <dbReference type="Proteomes" id="UP001150830"/>
    </source>
</evidence>
<keyword evidence="3" id="KW-1185">Reference proteome</keyword>
<evidence type="ECO:0000259" key="1">
    <source>
        <dbReference type="SMART" id="SM00460"/>
    </source>
</evidence>
<dbReference type="Gene3D" id="3.10.620.30">
    <property type="match status" value="1"/>
</dbReference>
<name>A0A9X3EGQ1_9GAMM</name>
<organism evidence="2 3">
    <name type="scientific">Parathalassolituus penaei</name>
    <dbReference type="NCBI Taxonomy" id="2997323"/>
    <lineage>
        <taxon>Bacteria</taxon>
        <taxon>Pseudomonadati</taxon>
        <taxon>Pseudomonadota</taxon>
        <taxon>Gammaproteobacteria</taxon>
        <taxon>Oceanospirillales</taxon>
        <taxon>Oceanospirillaceae</taxon>
        <taxon>Parathalassolituus</taxon>
    </lineage>
</organism>
<protein>
    <submittedName>
        <fullName evidence="2">Transglutaminase family protein</fullName>
    </submittedName>
</protein>
<dbReference type="Pfam" id="PF01841">
    <property type="entry name" value="Transglut_core"/>
    <property type="match status" value="1"/>
</dbReference>
<dbReference type="Proteomes" id="UP001150830">
    <property type="component" value="Unassembled WGS sequence"/>
</dbReference>
<gene>
    <name evidence="2" type="ORF">OUO13_16960</name>
</gene>
<dbReference type="Pfam" id="PF08379">
    <property type="entry name" value="Bact_transglu_N"/>
    <property type="match status" value="1"/>
</dbReference>
<dbReference type="SMART" id="SM00460">
    <property type="entry name" value="TGc"/>
    <property type="match status" value="1"/>
</dbReference>
<evidence type="ECO:0000313" key="2">
    <source>
        <dbReference type="EMBL" id="MCY0966870.1"/>
    </source>
</evidence>
<dbReference type="PANTHER" id="PTHR33490">
    <property type="entry name" value="BLR5614 PROTEIN-RELATED"/>
    <property type="match status" value="1"/>
</dbReference>
<comment type="caution">
    <text evidence="2">The sequence shown here is derived from an EMBL/GenBank/DDBJ whole genome shotgun (WGS) entry which is preliminary data.</text>
</comment>